<dbReference type="Proteomes" id="UP000433575">
    <property type="component" value="Unassembled WGS sequence"/>
</dbReference>
<protein>
    <submittedName>
        <fullName evidence="1">Multidrug transporter</fullName>
    </submittedName>
</protein>
<keyword evidence="4" id="KW-1185">Reference proteome</keyword>
<organism evidence="1 3">
    <name type="scientific">Holdemania massiliensis</name>
    <dbReference type="NCBI Taxonomy" id="1468449"/>
    <lineage>
        <taxon>Bacteria</taxon>
        <taxon>Bacillati</taxon>
        <taxon>Bacillota</taxon>
        <taxon>Erysipelotrichia</taxon>
        <taxon>Erysipelotrichales</taxon>
        <taxon>Erysipelotrichaceae</taxon>
        <taxon>Holdemania</taxon>
    </lineage>
</organism>
<sequence length="107" mass="13143">MQYDYTEKNWKLFRKKIIKWQEAYIDKLNKEYIELLNSEDDPATKFWHLEKRIYKDKRKPGVIIEMSRSKLIYNIVNLLDDEVIHFKDLEDFSDDLKETVQCYFKGV</sequence>
<dbReference type="EMBL" id="WKPI01000006">
    <property type="protein sequence ID" value="MSC32607.1"/>
    <property type="molecule type" value="Genomic_DNA"/>
</dbReference>
<evidence type="ECO:0000313" key="3">
    <source>
        <dbReference type="Proteomes" id="UP000433575"/>
    </source>
</evidence>
<comment type="caution">
    <text evidence="1">The sequence shown here is derived from an EMBL/GenBank/DDBJ whole genome shotgun (WGS) entry which is preliminary data.</text>
</comment>
<accession>A0A6N7S3R3</accession>
<gene>
    <name evidence="2" type="ORF">GKD88_05685</name>
    <name evidence="1" type="ORF">GKE08_03675</name>
</gene>
<dbReference type="OrthoDB" id="2004804at2"/>
<dbReference type="Proteomes" id="UP000480929">
    <property type="component" value="Unassembled WGS sequence"/>
</dbReference>
<dbReference type="RefSeq" id="WP_154237989.1">
    <property type="nucleotide sequence ID" value="NZ_CAUFAO010000001.1"/>
</dbReference>
<name>A0A6N7S3R3_9FIRM</name>
<reference evidence="3 4" key="1">
    <citation type="journal article" date="2019" name="Nat. Med.">
        <title>A library of human gut bacterial isolates paired with longitudinal multiomics data enables mechanistic microbiome research.</title>
        <authorList>
            <person name="Poyet M."/>
            <person name="Groussin M."/>
            <person name="Gibbons S.M."/>
            <person name="Avila-Pacheco J."/>
            <person name="Jiang X."/>
            <person name="Kearney S.M."/>
            <person name="Perrotta A.R."/>
            <person name="Berdy B."/>
            <person name="Zhao S."/>
            <person name="Lieberman T.D."/>
            <person name="Swanson P.K."/>
            <person name="Smith M."/>
            <person name="Roesemann S."/>
            <person name="Alexander J.E."/>
            <person name="Rich S.A."/>
            <person name="Livny J."/>
            <person name="Vlamakis H."/>
            <person name="Clish C."/>
            <person name="Bullock K."/>
            <person name="Deik A."/>
            <person name="Scott J."/>
            <person name="Pierce K.A."/>
            <person name="Xavier R.J."/>
            <person name="Alm E.J."/>
        </authorList>
    </citation>
    <scope>NUCLEOTIDE SEQUENCE [LARGE SCALE GENOMIC DNA]</scope>
    <source>
        <strain evidence="1 3">BIOML-A4</strain>
        <strain evidence="2 4">BIOML-A5</strain>
    </source>
</reference>
<evidence type="ECO:0000313" key="2">
    <source>
        <dbReference type="EMBL" id="MSC32607.1"/>
    </source>
</evidence>
<evidence type="ECO:0000313" key="1">
    <source>
        <dbReference type="EMBL" id="MSA88419.1"/>
    </source>
</evidence>
<dbReference type="AlphaFoldDB" id="A0A6N7S3R3"/>
<evidence type="ECO:0000313" key="4">
    <source>
        <dbReference type="Proteomes" id="UP000480929"/>
    </source>
</evidence>
<dbReference type="EMBL" id="WKPJ01000003">
    <property type="protein sequence ID" value="MSA88419.1"/>
    <property type="molecule type" value="Genomic_DNA"/>
</dbReference>
<proteinExistence type="predicted"/>